<dbReference type="RefSeq" id="WP_036926883.1">
    <property type="nucleotide sequence ID" value="NZ_JRPQ01000072.1"/>
</dbReference>
<proteinExistence type="predicted"/>
<evidence type="ECO:0000313" key="1">
    <source>
        <dbReference type="EMBL" id="KGI22380.1"/>
    </source>
</evidence>
<dbReference type="InterPro" id="IPR029465">
    <property type="entry name" value="ATPgrasp_TupA"/>
</dbReference>
<dbReference type="Proteomes" id="UP000029723">
    <property type="component" value="Unassembled WGS sequence"/>
</dbReference>
<comment type="caution">
    <text evidence="1">The sequence shown here is derived from an EMBL/GenBank/DDBJ whole genome shotgun (WGS) entry which is preliminary data.</text>
</comment>
<accession>A0A098YRM9</accession>
<gene>
    <name evidence="1" type="ORF">HMPREF9304_04900</name>
</gene>
<sequence length="321" mass="38402">MKIKETLFYNNLKRCYFRMRAFLIPKRMYAHIKYYVLYHTKLSIDNPQTFDEKIWWLKLHYFNPLMTICTDKYLVRKYVEKCGLRDILNECYASFTSVDDIDIEKLPNEFFLKCNHLSGGNIICTKDNFDKEKIKKIFRPLLRNNFYYYGFEYNYKYIKPQIVIEKVLRPLDGSSLLDYKFMCFAGVPRLLFLDIGACDKDGGHSEHYYRNVYDMRFNLLEIKETRDNFLDDSIQKPKNFDYMIECAKILSKPFPHCRVDLYNVDGKVYFGEITFFHGSGYNHIEPHKADLEIGSWIPLDKSYPIKYGLEEVEKAFLKLTS</sequence>
<evidence type="ECO:0008006" key="3">
    <source>
        <dbReference type="Google" id="ProtNLM"/>
    </source>
</evidence>
<dbReference type="Pfam" id="PF14305">
    <property type="entry name" value="ATPgrasp_TupA"/>
    <property type="match status" value="1"/>
</dbReference>
<protein>
    <recommendedName>
        <fullName evidence="3">Glycosyl transferase</fullName>
    </recommendedName>
</protein>
<evidence type="ECO:0000313" key="2">
    <source>
        <dbReference type="Proteomes" id="UP000029723"/>
    </source>
</evidence>
<reference evidence="1 2" key="1">
    <citation type="submission" date="2014-07" db="EMBL/GenBank/DDBJ databases">
        <authorList>
            <person name="McCorrison J."/>
            <person name="Sanka R."/>
            <person name="Torralba M."/>
            <person name="Gillis M."/>
            <person name="Haft D.H."/>
            <person name="Methe B."/>
            <person name="Sutton G."/>
            <person name="Nelson K.E."/>
        </authorList>
    </citation>
    <scope>NUCLEOTIDE SEQUENCE [LARGE SCALE GENOMIC DNA]</scope>
    <source>
        <strain evidence="1 2">S9-PR14</strain>
    </source>
</reference>
<name>A0A098YRM9_9BACT</name>
<dbReference type="EMBL" id="JRPQ01000072">
    <property type="protein sequence ID" value="KGI22380.1"/>
    <property type="molecule type" value="Genomic_DNA"/>
</dbReference>
<organism evidence="1 2">
    <name type="scientific">Hoylesella timonensis S9-PR14</name>
    <dbReference type="NCBI Taxonomy" id="1401062"/>
    <lineage>
        <taxon>Bacteria</taxon>
        <taxon>Pseudomonadati</taxon>
        <taxon>Bacteroidota</taxon>
        <taxon>Bacteroidia</taxon>
        <taxon>Bacteroidales</taxon>
        <taxon>Prevotellaceae</taxon>
        <taxon>Hoylesella</taxon>
    </lineage>
</organism>
<dbReference type="OrthoDB" id="9791827at2"/>
<dbReference type="AlphaFoldDB" id="A0A098YRM9"/>